<feature type="non-terminal residue" evidence="2">
    <location>
        <position position="1"/>
    </location>
</feature>
<reference evidence="3" key="1">
    <citation type="journal article" date="2015" name="Proc. Natl. Acad. Sci. U.S.A.">
        <title>Genome sequencing of adzuki bean (Vigna angularis) provides insight into high starch and low fat accumulation and domestication.</title>
        <authorList>
            <person name="Yang K."/>
            <person name="Tian Z."/>
            <person name="Chen C."/>
            <person name="Luo L."/>
            <person name="Zhao B."/>
            <person name="Wang Z."/>
            <person name="Yu L."/>
            <person name="Li Y."/>
            <person name="Sun Y."/>
            <person name="Li W."/>
            <person name="Chen Y."/>
            <person name="Li Y."/>
            <person name="Zhang Y."/>
            <person name="Ai D."/>
            <person name="Zhao J."/>
            <person name="Shang C."/>
            <person name="Ma Y."/>
            <person name="Wu B."/>
            <person name="Wang M."/>
            <person name="Gao L."/>
            <person name="Sun D."/>
            <person name="Zhang P."/>
            <person name="Guo F."/>
            <person name="Wang W."/>
            <person name="Li Y."/>
            <person name="Wang J."/>
            <person name="Varshney R.K."/>
            <person name="Wang J."/>
            <person name="Ling H.Q."/>
            <person name="Wan P."/>
        </authorList>
    </citation>
    <scope>NUCLEOTIDE SEQUENCE</scope>
    <source>
        <strain evidence="3">cv. Jingnong 6</strain>
    </source>
</reference>
<dbReference type="AlphaFoldDB" id="A0A0L9TDK4"/>
<protein>
    <recommendedName>
        <fullName evidence="4">Splicing factor subunit</fullName>
    </recommendedName>
</protein>
<gene>
    <name evidence="2" type="ORF">LR48_Vigan511s007200</name>
</gene>
<accession>A0A0L9TDK4</accession>
<evidence type="ECO:0000313" key="3">
    <source>
        <dbReference type="Proteomes" id="UP000053144"/>
    </source>
</evidence>
<proteinExistence type="predicted"/>
<dbReference type="GO" id="GO:0005686">
    <property type="term" value="C:U2 snRNP"/>
    <property type="evidence" value="ECO:0007669"/>
    <property type="project" value="TreeGrafter"/>
</dbReference>
<dbReference type="InterPro" id="IPR009846">
    <property type="entry name" value="SF3b5/RDS3-10"/>
</dbReference>
<evidence type="ECO:0008006" key="4">
    <source>
        <dbReference type="Google" id="ProtNLM"/>
    </source>
</evidence>
<name>A0A0L9TDK4_PHAAN</name>
<keyword evidence="1" id="KW-0472">Membrane</keyword>
<dbReference type="PANTHER" id="PTHR20978">
    <property type="entry name" value="SPLICING FACTOR 3B SUBUNIT 5"/>
    <property type="match status" value="1"/>
</dbReference>
<evidence type="ECO:0000313" key="2">
    <source>
        <dbReference type="EMBL" id="KOM28249.1"/>
    </source>
</evidence>
<sequence>FGRFMQASDRFNINSQLEHLQAKYVGTGHADLNRFEWAVNIQRDSYASYIGHYPLLAYFGIAENESIGRERYSFMQVIFLSGHMCFFLLCFPNIVSFFVLLYNRGALSSTLILNQVFIYNHYLFHCHLRKR</sequence>
<dbReference type="PANTHER" id="PTHR20978:SF0">
    <property type="entry name" value="SPLICING FACTOR 3B SUBUNIT 5"/>
    <property type="match status" value="1"/>
</dbReference>
<keyword evidence="1" id="KW-1133">Transmembrane helix</keyword>
<evidence type="ECO:0000256" key="1">
    <source>
        <dbReference type="SAM" id="Phobius"/>
    </source>
</evidence>
<dbReference type="EMBL" id="KQ258419">
    <property type="protein sequence ID" value="KOM28249.1"/>
    <property type="molecule type" value="Genomic_DNA"/>
</dbReference>
<organism evidence="2 3">
    <name type="scientific">Phaseolus angularis</name>
    <name type="common">Azuki bean</name>
    <name type="synonym">Vigna angularis</name>
    <dbReference type="NCBI Taxonomy" id="3914"/>
    <lineage>
        <taxon>Eukaryota</taxon>
        <taxon>Viridiplantae</taxon>
        <taxon>Streptophyta</taxon>
        <taxon>Embryophyta</taxon>
        <taxon>Tracheophyta</taxon>
        <taxon>Spermatophyta</taxon>
        <taxon>Magnoliopsida</taxon>
        <taxon>eudicotyledons</taxon>
        <taxon>Gunneridae</taxon>
        <taxon>Pentapetalae</taxon>
        <taxon>rosids</taxon>
        <taxon>fabids</taxon>
        <taxon>Fabales</taxon>
        <taxon>Fabaceae</taxon>
        <taxon>Papilionoideae</taxon>
        <taxon>50 kb inversion clade</taxon>
        <taxon>NPAAA clade</taxon>
        <taxon>indigoferoid/millettioid clade</taxon>
        <taxon>Phaseoleae</taxon>
        <taxon>Vigna</taxon>
    </lineage>
</organism>
<keyword evidence="1" id="KW-0812">Transmembrane</keyword>
<dbReference type="Pfam" id="PF07189">
    <property type="entry name" value="SF3b10"/>
    <property type="match status" value="1"/>
</dbReference>
<dbReference type="GO" id="GO:0000398">
    <property type="term" value="P:mRNA splicing, via spliceosome"/>
    <property type="evidence" value="ECO:0007669"/>
    <property type="project" value="TreeGrafter"/>
</dbReference>
<dbReference type="STRING" id="3914.A0A0L9TDK4"/>
<feature type="transmembrane region" description="Helical" evidence="1">
    <location>
        <begin position="77"/>
        <end position="100"/>
    </location>
</feature>
<dbReference type="Gramene" id="KOM28249">
    <property type="protein sequence ID" value="KOM28249"/>
    <property type="gene ID" value="LR48_Vigan511s007200"/>
</dbReference>
<dbReference type="Proteomes" id="UP000053144">
    <property type="component" value="Unassembled WGS sequence"/>
</dbReference>
<feature type="transmembrane region" description="Helical" evidence="1">
    <location>
        <begin position="106"/>
        <end position="124"/>
    </location>
</feature>
<dbReference type="GO" id="GO:0071011">
    <property type="term" value="C:precatalytic spliceosome"/>
    <property type="evidence" value="ECO:0007669"/>
    <property type="project" value="TreeGrafter"/>
</dbReference>